<dbReference type="AlphaFoldDB" id="A0AA88W3H6"/>
<evidence type="ECO:0000313" key="1">
    <source>
        <dbReference type="EMBL" id="KAK3020157.1"/>
    </source>
</evidence>
<name>A0AA88W3H6_9ASTE</name>
<dbReference type="EMBL" id="JAVXUP010000829">
    <property type="protein sequence ID" value="KAK3020157.1"/>
    <property type="molecule type" value="Genomic_DNA"/>
</dbReference>
<protein>
    <submittedName>
        <fullName evidence="1">Uncharacterized protein</fullName>
    </submittedName>
</protein>
<organism evidence="1 2">
    <name type="scientific">Escallonia herrerae</name>
    <dbReference type="NCBI Taxonomy" id="1293975"/>
    <lineage>
        <taxon>Eukaryota</taxon>
        <taxon>Viridiplantae</taxon>
        <taxon>Streptophyta</taxon>
        <taxon>Embryophyta</taxon>
        <taxon>Tracheophyta</taxon>
        <taxon>Spermatophyta</taxon>
        <taxon>Magnoliopsida</taxon>
        <taxon>eudicotyledons</taxon>
        <taxon>Gunneridae</taxon>
        <taxon>Pentapetalae</taxon>
        <taxon>asterids</taxon>
        <taxon>campanulids</taxon>
        <taxon>Escalloniales</taxon>
        <taxon>Escalloniaceae</taxon>
        <taxon>Escallonia</taxon>
    </lineage>
</organism>
<evidence type="ECO:0000313" key="2">
    <source>
        <dbReference type="Proteomes" id="UP001188597"/>
    </source>
</evidence>
<sequence>MKQRQKDTTLFNVKVFSLHQFTILNYFTASTTLEDHELLYPIKFLNSLNLRDIPNHDLDLRIRVLLEC</sequence>
<reference evidence="1" key="1">
    <citation type="submission" date="2022-12" db="EMBL/GenBank/DDBJ databases">
        <title>Draft genome assemblies for two species of Escallonia (Escalloniales).</title>
        <authorList>
            <person name="Chanderbali A."/>
            <person name="Dervinis C."/>
            <person name="Anghel I."/>
            <person name="Soltis D."/>
            <person name="Soltis P."/>
            <person name="Zapata F."/>
        </authorList>
    </citation>
    <scope>NUCLEOTIDE SEQUENCE</scope>
    <source>
        <strain evidence="1">UCBG64.0493</strain>
        <tissue evidence="1">Leaf</tissue>
    </source>
</reference>
<dbReference type="Proteomes" id="UP001188597">
    <property type="component" value="Unassembled WGS sequence"/>
</dbReference>
<comment type="caution">
    <text evidence="1">The sequence shown here is derived from an EMBL/GenBank/DDBJ whole genome shotgun (WGS) entry which is preliminary data.</text>
</comment>
<gene>
    <name evidence="1" type="ORF">RJ639_003055</name>
</gene>
<proteinExistence type="predicted"/>
<accession>A0AA88W3H6</accession>
<keyword evidence="2" id="KW-1185">Reference proteome</keyword>